<reference evidence="1" key="1">
    <citation type="submission" date="2014-11" db="EMBL/GenBank/DDBJ databases">
        <authorList>
            <person name="Otto D Thomas"/>
            <person name="Naeem Raeece"/>
        </authorList>
    </citation>
    <scope>NUCLEOTIDE SEQUENCE</scope>
</reference>
<sequence length="82" mass="8879">MEDVQLPPQVPHGVVEFPCGLFEVLEVLCGAADVVKVRLLSPNILQSGLCLHDAPHEGNPASSESPPPIAEKKKECLEQHIF</sequence>
<protein>
    <submittedName>
        <fullName evidence="1">Uncharacterized protein</fullName>
    </submittedName>
</protein>
<dbReference type="EMBL" id="CDMZ01002215">
    <property type="protein sequence ID" value="CEM41355.1"/>
    <property type="molecule type" value="Genomic_DNA"/>
</dbReference>
<dbReference type="AlphaFoldDB" id="A0A0G4HBJ9"/>
<dbReference type="VEuPathDB" id="CryptoDB:Cvel_25963"/>
<accession>A0A0G4HBJ9</accession>
<organism evidence="1">
    <name type="scientific">Chromera velia CCMP2878</name>
    <dbReference type="NCBI Taxonomy" id="1169474"/>
    <lineage>
        <taxon>Eukaryota</taxon>
        <taxon>Sar</taxon>
        <taxon>Alveolata</taxon>
        <taxon>Colpodellida</taxon>
        <taxon>Chromeraceae</taxon>
        <taxon>Chromera</taxon>
    </lineage>
</organism>
<evidence type="ECO:0000313" key="1">
    <source>
        <dbReference type="EMBL" id="CEM41355.1"/>
    </source>
</evidence>
<name>A0A0G4HBJ9_9ALVE</name>
<gene>
    <name evidence="1" type="ORF">Cvel_25963</name>
</gene>
<proteinExistence type="predicted"/>